<evidence type="ECO:0000313" key="2">
    <source>
        <dbReference type="EMBL" id="RZT84890.1"/>
    </source>
</evidence>
<dbReference type="GO" id="GO:0016787">
    <property type="term" value="F:hydrolase activity"/>
    <property type="evidence" value="ECO:0007669"/>
    <property type="project" value="UniProtKB-KW"/>
</dbReference>
<dbReference type="InterPro" id="IPR036866">
    <property type="entry name" value="RibonucZ/Hydroxyglut_hydro"/>
</dbReference>
<gene>
    <name evidence="2" type="ORF">EV383_1747</name>
</gene>
<dbReference type="InterPro" id="IPR036388">
    <property type="entry name" value="WH-like_DNA-bd_sf"/>
</dbReference>
<dbReference type="SMART" id="SM00849">
    <property type="entry name" value="Lactamase_B"/>
    <property type="match status" value="1"/>
</dbReference>
<proteinExistence type="predicted"/>
<accession>A0A4V2FQI5</accession>
<protein>
    <submittedName>
        <fullName evidence="2">Glyoxylase-like metal-dependent hydrolase (Beta-lactamase superfamily II)</fullName>
    </submittedName>
</protein>
<comment type="caution">
    <text evidence="2">The sequence shown here is derived from an EMBL/GenBank/DDBJ whole genome shotgun (WGS) entry which is preliminary data.</text>
</comment>
<reference evidence="2 3" key="1">
    <citation type="submission" date="2019-02" db="EMBL/GenBank/DDBJ databases">
        <title>Sequencing the genomes of 1000 actinobacteria strains.</title>
        <authorList>
            <person name="Klenk H.-P."/>
        </authorList>
    </citation>
    <scope>NUCLEOTIDE SEQUENCE [LARGE SCALE GENOMIC DNA]</scope>
    <source>
        <strain evidence="2 3">DSM 45779</strain>
    </source>
</reference>
<dbReference type="InterPro" id="IPR001279">
    <property type="entry name" value="Metallo-B-lactamas"/>
</dbReference>
<evidence type="ECO:0000313" key="3">
    <source>
        <dbReference type="Proteomes" id="UP000291591"/>
    </source>
</evidence>
<name>A0A4V2FQI5_PSEST</name>
<dbReference type="AlphaFoldDB" id="A0A4V2FQI5"/>
<dbReference type="Gene3D" id="3.60.15.10">
    <property type="entry name" value="Ribonuclease Z/Hydroxyacylglutathione hydrolase-like"/>
    <property type="match status" value="1"/>
</dbReference>
<organism evidence="2 3">
    <name type="scientific">Pseudonocardia sediminis</name>
    <dbReference type="NCBI Taxonomy" id="1397368"/>
    <lineage>
        <taxon>Bacteria</taxon>
        <taxon>Bacillati</taxon>
        <taxon>Actinomycetota</taxon>
        <taxon>Actinomycetes</taxon>
        <taxon>Pseudonocardiales</taxon>
        <taxon>Pseudonocardiaceae</taxon>
        <taxon>Pseudonocardia</taxon>
    </lineage>
</organism>
<feature type="domain" description="Metallo-beta-lactamase" evidence="1">
    <location>
        <begin position="42"/>
        <end position="258"/>
    </location>
</feature>
<evidence type="ECO:0000259" key="1">
    <source>
        <dbReference type="SMART" id="SM00849"/>
    </source>
</evidence>
<dbReference type="PANTHER" id="PTHR23131">
    <property type="entry name" value="ENDORIBONUCLEASE LACTB2"/>
    <property type="match status" value="1"/>
</dbReference>
<dbReference type="Proteomes" id="UP000291591">
    <property type="component" value="Unassembled WGS sequence"/>
</dbReference>
<dbReference type="InterPro" id="IPR050662">
    <property type="entry name" value="Sec-metab_biosynth-thioest"/>
</dbReference>
<dbReference type="SUPFAM" id="SSF56281">
    <property type="entry name" value="Metallo-hydrolase/oxidoreductase"/>
    <property type="match status" value="1"/>
</dbReference>
<keyword evidence="2" id="KW-0378">Hydrolase</keyword>
<dbReference type="PANTHER" id="PTHR23131:SF4">
    <property type="entry name" value="METALLO-BETA-LACTAMASE SUPERFAMILY POTEIN"/>
    <property type="match status" value="1"/>
</dbReference>
<dbReference type="Gene3D" id="1.10.10.10">
    <property type="entry name" value="Winged helix-like DNA-binding domain superfamily/Winged helix DNA-binding domain"/>
    <property type="match status" value="1"/>
</dbReference>
<keyword evidence="3" id="KW-1185">Reference proteome</keyword>
<dbReference type="Pfam" id="PF00753">
    <property type="entry name" value="Lactamase_B"/>
    <property type="match status" value="1"/>
</dbReference>
<dbReference type="EMBL" id="SHKL01000001">
    <property type="protein sequence ID" value="RZT84890.1"/>
    <property type="molecule type" value="Genomic_DNA"/>
</dbReference>
<sequence length="352" mass="38751">MVTPHSVTDDDPAGDWTAPGVFRSAPDVYRIPLPLPQDGLRAVNVYAVADTDGWTLIDSGWALDEARDLLESALKALGSGFGDVRRFLVTHAHRDHYTMASVLRREYGTPVLLGRGEEPNLDVMHDAARRPGDADAPRLVRSGAHDLARQVRDTPWPVPDVTQWEFPDEWIEDRAVLEVGEGEGIRRLEAIETPGHTRGHLVFADDASDLMFAGDHVLPRITPSIGLQPNPVANPLGDFLTSLQLLRSRPDARLLPAHGPLGRRVHERVDELLAHHVTRLDASLAAIDAGCGTGFEVAGRLRWTRREHHLSDLDLFNSMLAVMETSAHLDVLVERGVLAVSDEDGVAIYRRA</sequence>